<evidence type="ECO:0000256" key="3">
    <source>
        <dbReference type="ARBA" id="ARBA00022833"/>
    </source>
</evidence>
<keyword evidence="1" id="KW-0479">Metal-binding</keyword>
<feature type="domain" description="MYND-type" evidence="5">
    <location>
        <begin position="42"/>
        <end position="82"/>
    </location>
</feature>
<evidence type="ECO:0000313" key="6">
    <source>
        <dbReference type="EMBL" id="CDR48928.1"/>
    </source>
</evidence>
<dbReference type="InterPro" id="IPR002893">
    <property type="entry name" value="Znf_MYND"/>
</dbReference>
<reference evidence="6" key="1">
    <citation type="journal article" date="2014" name="Genome Announc.">
        <title>Draft genome sequence of Rhodosporidium toruloides CECT1137, an oleaginous yeast of biotechnological interest.</title>
        <authorList>
            <person name="Morin N."/>
            <person name="Calcas X."/>
            <person name="Devillers H."/>
            <person name="Durrens P."/>
            <person name="Sherman D.J."/>
            <person name="Nicaud J.-M."/>
            <person name="Neuveglise C."/>
        </authorList>
    </citation>
    <scope>NUCLEOTIDE SEQUENCE</scope>
    <source>
        <strain evidence="6">CECT1137</strain>
    </source>
</reference>
<dbReference type="SUPFAM" id="SSF144232">
    <property type="entry name" value="HIT/MYND zinc finger-like"/>
    <property type="match status" value="1"/>
</dbReference>
<evidence type="ECO:0000256" key="2">
    <source>
        <dbReference type="ARBA" id="ARBA00022771"/>
    </source>
</evidence>
<evidence type="ECO:0000256" key="4">
    <source>
        <dbReference type="PROSITE-ProRule" id="PRU00134"/>
    </source>
</evidence>
<gene>
    <name evidence="6" type="ORF">RHTO0S_21e01838g</name>
</gene>
<dbReference type="AlphaFoldDB" id="A0A061BG10"/>
<name>A0A061BG10_RHOTO</name>
<accession>A0A061BG10</accession>
<dbReference type="OrthoDB" id="407198at2759"/>
<organism evidence="6">
    <name type="scientific">Rhodotorula toruloides</name>
    <name type="common">Yeast</name>
    <name type="synonym">Rhodosporidium toruloides</name>
    <dbReference type="NCBI Taxonomy" id="5286"/>
    <lineage>
        <taxon>Eukaryota</taxon>
        <taxon>Fungi</taxon>
        <taxon>Dikarya</taxon>
        <taxon>Basidiomycota</taxon>
        <taxon>Pucciniomycotina</taxon>
        <taxon>Microbotryomycetes</taxon>
        <taxon>Sporidiobolales</taxon>
        <taxon>Sporidiobolaceae</taxon>
        <taxon>Rhodotorula</taxon>
    </lineage>
</organism>
<dbReference type="EMBL" id="LK052956">
    <property type="protein sequence ID" value="CDR48928.1"/>
    <property type="molecule type" value="Genomic_DNA"/>
</dbReference>
<proteinExistence type="predicted"/>
<protein>
    <submittedName>
        <fullName evidence="6">RHTO0S21e01838g1_1</fullName>
    </submittedName>
</protein>
<dbReference type="Pfam" id="PF01753">
    <property type="entry name" value="zf-MYND"/>
    <property type="match status" value="1"/>
</dbReference>
<evidence type="ECO:0000256" key="1">
    <source>
        <dbReference type="ARBA" id="ARBA00022723"/>
    </source>
</evidence>
<evidence type="ECO:0000259" key="5">
    <source>
        <dbReference type="PROSITE" id="PS50865"/>
    </source>
</evidence>
<dbReference type="PROSITE" id="PS50865">
    <property type="entry name" value="ZF_MYND_2"/>
    <property type="match status" value="1"/>
</dbReference>
<keyword evidence="2 4" id="KW-0863">Zinc-finger</keyword>
<dbReference type="GO" id="GO:0008270">
    <property type="term" value="F:zinc ion binding"/>
    <property type="evidence" value="ECO:0007669"/>
    <property type="project" value="UniProtKB-KW"/>
</dbReference>
<dbReference type="Gene3D" id="6.10.140.2220">
    <property type="match status" value="1"/>
</dbReference>
<sequence length="297" mass="32464">MAPLEAATTLSSPPSRHLLPLQAFRGSREPVQMASTAEYSACSVCGRLTSLKCRPCTDAGVDLFFCSPECQKLVWFAHRQVCGPGKANPPCLPELSSAELQSARERSRNPIVTGGGHPMMLAGDLEGVSHDRFETVINFIGGPVNECSALPNKPYLVSIVRSTRWSDPTQKPNISLRGLPDNFVIDHVSKLICGVCSSLLGGDILPEKVIDTSWWTPLVHRLVLLSATVKVALETCDAKYFAWACSARLRLVQWLHSGMNIGAAALKAALADYDPMTTELRYICSPRLQEMLRQSQE</sequence>
<keyword evidence="3" id="KW-0862">Zinc</keyword>